<proteinExistence type="inferred from homology"/>
<evidence type="ECO:0000256" key="4">
    <source>
        <dbReference type="ARBA" id="ARBA00035302"/>
    </source>
</evidence>
<dbReference type="PANTHER" id="PTHR12220:SF13">
    <property type="entry name" value="LARGE RIBOSOMAL SUBUNIT PROTEIN UL16M"/>
    <property type="match status" value="1"/>
</dbReference>
<reference evidence="6 7" key="1">
    <citation type="submission" date="2022-01" db="EMBL/GenBank/DDBJ databases">
        <title>A chromosomal length assembly of Cordylochernes scorpioides.</title>
        <authorList>
            <person name="Zeh D."/>
            <person name="Zeh J."/>
        </authorList>
    </citation>
    <scope>NUCLEOTIDE SEQUENCE [LARGE SCALE GENOMIC DNA]</scope>
    <source>
        <strain evidence="6">IN4F17</strain>
        <tissue evidence="6">Whole Body</tissue>
    </source>
</reference>
<dbReference type="Proteomes" id="UP001235939">
    <property type="component" value="Chromosome 18"/>
</dbReference>
<evidence type="ECO:0000256" key="1">
    <source>
        <dbReference type="ARBA" id="ARBA00008931"/>
    </source>
</evidence>
<keyword evidence="2" id="KW-0689">Ribosomal protein</keyword>
<evidence type="ECO:0000256" key="3">
    <source>
        <dbReference type="ARBA" id="ARBA00023274"/>
    </source>
</evidence>
<keyword evidence="3" id="KW-0687">Ribonucleoprotein</keyword>
<protein>
    <recommendedName>
        <fullName evidence="4">Large ribosomal subunit protein uL16m</fullName>
    </recommendedName>
</protein>
<keyword evidence="7" id="KW-1185">Reference proteome</keyword>
<dbReference type="EMBL" id="CP092880">
    <property type="protein sequence ID" value="UYV79793.1"/>
    <property type="molecule type" value="Genomic_DNA"/>
</dbReference>
<evidence type="ECO:0000256" key="2">
    <source>
        <dbReference type="ARBA" id="ARBA00022980"/>
    </source>
</evidence>
<gene>
    <name evidence="6" type="ORF">LAZ67_18000670</name>
</gene>
<evidence type="ECO:0000313" key="7">
    <source>
        <dbReference type="Proteomes" id="UP001235939"/>
    </source>
</evidence>
<dbReference type="SUPFAM" id="SSF54686">
    <property type="entry name" value="Ribosomal protein L16p/L10e"/>
    <property type="match status" value="1"/>
</dbReference>
<dbReference type="InterPro" id="IPR000114">
    <property type="entry name" value="Ribosomal_uL16_bact-type"/>
</dbReference>
<dbReference type="PANTHER" id="PTHR12220">
    <property type="entry name" value="50S/60S RIBOSOMAL PROTEIN L16"/>
    <property type="match status" value="1"/>
</dbReference>
<dbReference type="InterPro" id="IPR047873">
    <property type="entry name" value="Ribosomal_uL16"/>
</dbReference>
<name>A0ABY6LFG1_9ARAC</name>
<dbReference type="InterPro" id="IPR036920">
    <property type="entry name" value="Ribosomal_uL16_sf"/>
</dbReference>
<feature type="chain" id="PRO_5045346983" description="Large ribosomal subunit protein uL16m" evidence="5">
    <location>
        <begin position="20"/>
        <end position="287"/>
    </location>
</feature>
<comment type="similarity">
    <text evidence="1">Belongs to the universal ribosomal protein uL16 family.</text>
</comment>
<feature type="signal peptide" evidence="5">
    <location>
        <begin position="1"/>
        <end position="19"/>
    </location>
</feature>
<dbReference type="Pfam" id="PF00252">
    <property type="entry name" value="Ribosomal_L16"/>
    <property type="match status" value="1"/>
</dbReference>
<organism evidence="6 7">
    <name type="scientific">Cordylochernes scorpioides</name>
    <dbReference type="NCBI Taxonomy" id="51811"/>
    <lineage>
        <taxon>Eukaryota</taxon>
        <taxon>Metazoa</taxon>
        <taxon>Ecdysozoa</taxon>
        <taxon>Arthropoda</taxon>
        <taxon>Chelicerata</taxon>
        <taxon>Arachnida</taxon>
        <taxon>Pseudoscorpiones</taxon>
        <taxon>Cheliferoidea</taxon>
        <taxon>Chernetidae</taxon>
        <taxon>Cordylochernes</taxon>
    </lineage>
</organism>
<keyword evidence="5" id="KW-0732">Signal</keyword>
<accession>A0ABY6LFG1</accession>
<sequence>MGWFFTMMNARCPLRYCRGNCIMVLNGILWVSLVEDAEVGFTSRASLNGSLKLLNIIFFNPQVLKSCNVSRYMKTVPPPPRTIYLIKERLLPPMDKEPTAMPNDVKPPKLSKHLEYVFGPELVHNKLIHEQFGIMALEGGYLNHEHLVKLQNRINSSINPEKMFAIWRVDAPWMPRYKRGPGKKMGGGKGDIHHYATPVKAGRIIVEVGGDIDYAQAKSFLDTEAKTLPIQAMMVSPNILHKIDLEFQDIQNSNINPFNLERCVKYRMLLFSEHNPRKNLEKWYGVY</sequence>
<dbReference type="Gene3D" id="3.90.1170.10">
    <property type="entry name" value="Ribosomal protein L10e/L16"/>
    <property type="match status" value="1"/>
</dbReference>
<evidence type="ECO:0000313" key="6">
    <source>
        <dbReference type="EMBL" id="UYV79793.1"/>
    </source>
</evidence>
<evidence type="ECO:0000256" key="5">
    <source>
        <dbReference type="SAM" id="SignalP"/>
    </source>
</evidence>